<accession>A0A9E7IVS4</accession>
<dbReference type="EMBL" id="CP096649">
    <property type="protein sequence ID" value="UQK59767.1"/>
    <property type="molecule type" value="Genomic_DNA"/>
</dbReference>
<sequence length="269" mass="30893">MKKGSASLVVLSIMFLLTALLIYLFEYVSIERMMYKNRSQMKQFIYNKESVENIITKDIEATYLNGGDISDIINKDYSVFEGQKVKISLNDVTKNSAIVVNYSELMPNNKEKIKETEYSLLNRIFLNDHITKKEKEDFLNLIKENEMQEFTVEEINNYFANKNERAKYFDYGDAIVKISQDSSEHDIKANIIGSGILIIEGDINIHGMVDFVGLIIINGKLNIDGDSDIYGTVIDIENNSKLNYINSLNTTYKNCKKYKGIIKLTKSNY</sequence>
<gene>
    <name evidence="2" type="ORF">M1R53_03745</name>
</gene>
<keyword evidence="3" id="KW-1185">Reference proteome</keyword>
<keyword evidence="1" id="KW-1133">Transmembrane helix</keyword>
<dbReference type="Proteomes" id="UP000831151">
    <property type="component" value="Chromosome"/>
</dbReference>
<keyword evidence="1" id="KW-0472">Membrane</keyword>
<dbReference type="RefSeq" id="WP_249243122.1">
    <property type="nucleotide sequence ID" value="NZ_CP096649.1"/>
</dbReference>
<evidence type="ECO:0000313" key="3">
    <source>
        <dbReference type="Proteomes" id="UP000831151"/>
    </source>
</evidence>
<protein>
    <submittedName>
        <fullName evidence="2">Uncharacterized protein</fullName>
    </submittedName>
</protein>
<dbReference type="KEGG" id="fms:M1R53_03745"/>
<proteinExistence type="predicted"/>
<evidence type="ECO:0000256" key="1">
    <source>
        <dbReference type="SAM" id="Phobius"/>
    </source>
</evidence>
<organism evidence="2 3">
    <name type="scientific">Fenollaria massiliensis</name>
    <dbReference type="NCBI Taxonomy" id="938288"/>
    <lineage>
        <taxon>Bacteria</taxon>
        <taxon>Bacillati</taxon>
        <taxon>Bacillota</taxon>
        <taxon>Clostridia</taxon>
        <taxon>Eubacteriales</taxon>
        <taxon>Fenollaria</taxon>
    </lineage>
</organism>
<name>A0A9E7IVS4_9FIRM</name>
<evidence type="ECO:0000313" key="2">
    <source>
        <dbReference type="EMBL" id="UQK59767.1"/>
    </source>
</evidence>
<keyword evidence="1" id="KW-0812">Transmembrane</keyword>
<dbReference type="AlphaFoldDB" id="A0A9E7IVS4"/>
<reference evidence="2" key="1">
    <citation type="submission" date="2022-04" db="EMBL/GenBank/DDBJ databases">
        <title>Complete genome sequences of Ezakiella coagulans and Fenollaria massiliensis.</title>
        <authorList>
            <person name="France M.T."/>
            <person name="Clifford J."/>
            <person name="Narina S."/>
            <person name="Rutt L."/>
            <person name="Ravel J."/>
        </authorList>
    </citation>
    <scope>NUCLEOTIDE SEQUENCE</scope>
    <source>
        <strain evidence="2">C0061C2</strain>
    </source>
</reference>
<feature type="transmembrane region" description="Helical" evidence="1">
    <location>
        <begin position="6"/>
        <end position="28"/>
    </location>
</feature>